<dbReference type="OrthoDB" id="6632056at2"/>
<comment type="caution">
    <text evidence="1">The sequence shown here is derived from an EMBL/GenBank/DDBJ whole genome shotgun (WGS) entry which is preliminary data.</text>
</comment>
<proteinExistence type="predicted"/>
<evidence type="ECO:0000313" key="1">
    <source>
        <dbReference type="EMBL" id="RUS67262.1"/>
    </source>
</evidence>
<dbReference type="RefSeq" id="WP_126979163.1">
    <property type="nucleotide sequence ID" value="NZ_PQSP01000002.1"/>
</dbReference>
<name>A0A433SEV8_9BURK</name>
<dbReference type="Proteomes" id="UP000286947">
    <property type="component" value="Unassembled WGS sequence"/>
</dbReference>
<sequence length="185" mass="20581">MGYTHYYPHKRDVPQKQWDLLCSELQKLWKALPTIPSPNGADDNRLLVVCDGLGEHPVLTAGDLLVGIEGNRQDGKNSQAICFNGDAAQGLDHETFMLPQQKGEGEEYLFCKTAHQPYDSLVIAVLILVHNLCPGCFDISSDGDARQWAPVCQWVNQVTAHEYLLPMGVISAVFRQRNHKNLKAG</sequence>
<organism evidence="1 2">
    <name type="scientific">Saezia sanguinis</name>
    <dbReference type="NCBI Taxonomy" id="1965230"/>
    <lineage>
        <taxon>Bacteria</taxon>
        <taxon>Pseudomonadati</taxon>
        <taxon>Pseudomonadota</taxon>
        <taxon>Betaproteobacteria</taxon>
        <taxon>Burkholderiales</taxon>
        <taxon>Saeziaceae</taxon>
        <taxon>Saezia</taxon>
    </lineage>
</organism>
<keyword evidence="2" id="KW-1185">Reference proteome</keyword>
<protein>
    <submittedName>
        <fullName evidence="1">Uncharacterized protein</fullName>
    </submittedName>
</protein>
<reference evidence="1 2" key="1">
    <citation type="submission" date="2018-01" db="EMBL/GenBank/DDBJ databases">
        <title>Saezia sanguinis gen. nov., sp. nov., in the order Burkholderiales isolated from human blood.</title>
        <authorList>
            <person name="Medina-Pascual M.J."/>
            <person name="Valdezate S."/>
            <person name="Monzon S."/>
            <person name="Cuesta I."/>
            <person name="Carrasco G."/>
            <person name="Villalon P."/>
            <person name="Saez-Nieto J.A."/>
        </authorList>
    </citation>
    <scope>NUCLEOTIDE SEQUENCE [LARGE SCALE GENOMIC DNA]</scope>
    <source>
        <strain evidence="1 2">CNM695-12</strain>
    </source>
</reference>
<dbReference type="EMBL" id="PQSP01000002">
    <property type="protein sequence ID" value="RUS67262.1"/>
    <property type="molecule type" value="Genomic_DNA"/>
</dbReference>
<evidence type="ECO:0000313" key="2">
    <source>
        <dbReference type="Proteomes" id="UP000286947"/>
    </source>
</evidence>
<accession>A0A433SEV8</accession>
<gene>
    <name evidence="1" type="ORF">CUZ56_01205</name>
</gene>
<dbReference type="AlphaFoldDB" id="A0A433SEV8"/>